<organism evidence="2 3">
    <name type="scientific">Desulfosarcina alkanivorans</name>
    <dbReference type="NCBI Taxonomy" id="571177"/>
    <lineage>
        <taxon>Bacteria</taxon>
        <taxon>Pseudomonadati</taxon>
        <taxon>Thermodesulfobacteriota</taxon>
        <taxon>Desulfobacteria</taxon>
        <taxon>Desulfobacterales</taxon>
        <taxon>Desulfosarcinaceae</taxon>
        <taxon>Desulfosarcina</taxon>
    </lineage>
</organism>
<sequence>MLAFVGGFAIATFLHLTFGLTWVLIIVLLACALSLQISYTHRLNALLGGTDPVLAFGAKNLKELKKSISVPLSVSALSFLAKVATWGGVCAAVYSFGWFKIDNI</sequence>
<evidence type="ECO:0000313" key="2">
    <source>
        <dbReference type="EMBL" id="BBO72139.1"/>
    </source>
</evidence>
<accession>A0A5K7YVR7</accession>
<evidence type="ECO:0000256" key="1">
    <source>
        <dbReference type="SAM" id="Phobius"/>
    </source>
</evidence>
<proteinExistence type="predicted"/>
<dbReference type="RefSeq" id="WP_155319888.1">
    <property type="nucleotide sequence ID" value="NZ_AP021874.1"/>
</dbReference>
<keyword evidence="1" id="KW-0812">Transmembrane</keyword>
<dbReference type="KEGG" id="dalk:DSCA_60690"/>
<feature type="transmembrane region" description="Helical" evidence="1">
    <location>
        <begin position="6"/>
        <end position="33"/>
    </location>
</feature>
<gene>
    <name evidence="2" type="ORF">DSCA_60690</name>
</gene>
<keyword evidence="3" id="KW-1185">Reference proteome</keyword>
<keyword evidence="1" id="KW-1133">Transmembrane helix</keyword>
<name>A0A5K7YVR7_9BACT</name>
<reference evidence="2 3" key="1">
    <citation type="submission" date="2019-11" db="EMBL/GenBank/DDBJ databases">
        <title>Comparative genomics of hydrocarbon-degrading Desulfosarcina strains.</title>
        <authorList>
            <person name="Watanabe M."/>
            <person name="Kojima H."/>
            <person name="Fukui M."/>
        </authorList>
    </citation>
    <scope>NUCLEOTIDE SEQUENCE [LARGE SCALE GENOMIC DNA]</scope>
    <source>
        <strain evidence="2 3">PL12</strain>
    </source>
</reference>
<dbReference type="EMBL" id="AP021874">
    <property type="protein sequence ID" value="BBO72139.1"/>
    <property type="molecule type" value="Genomic_DNA"/>
</dbReference>
<dbReference type="Proteomes" id="UP000427906">
    <property type="component" value="Chromosome"/>
</dbReference>
<keyword evidence="1" id="KW-0472">Membrane</keyword>
<evidence type="ECO:0000313" key="3">
    <source>
        <dbReference type="Proteomes" id="UP000427906"/>
    </source>
</evidence>
<protein>
    <submittedName>
        <fullName evidence="2">Uncharacterized protein</fullName>
    </submittedName>
</protein>
<dbReference type="AlphaFoldDB" id="A0A5K7YVR7"/>